<protein>
    <submittedName>
        <fullName evidence="5">MarR family transcriptional regulator</fullName>
    </submittedName>
</protein>
<gene>
    <name evidence="5" type="ORF">D3P09_18115</name>
</gene>
<dbReference type="CDD" id="cd00090">
    <property type="entry name" value="HTH_ARSR"/>
    <property type="match status" value="1"/>
</dbReference>
<proteinExistence type="predicted"/>
<dbReference type="Gene3D" id="1.10.10.10">
    <property type="entry name" value="Winged helix-like DNA-binding domain superfamily/Winged helix DNA-binding domain"/>
    <property type="match status" value="1"/>
</dbReference>
<dbReference type="GO" id="GO:0006950">
    <property type="term" value="P:response to stress"/>
    <property type="evidence" value="ECO:0007669"/>
    <property type="project" value="TreeGrafter"/>
</dbReference>
<evidence type="ECO:0000256" key="2">
    <source>
        <dbReference type="ARBA" id="ARBA00023125"/>
    </source>
</evidence>
<dbReference type="InterPro" id="IPR039422">
    <property type="entry name" value="MarR/SlyA-like"/>
</dbReference>
<dbReference type="Pfam" id="PF12802">
    <property type="entry name" value="MarR_2"/>
    <property type="match status" value="1"/>
</dbReference>
<evidence type="ECO:0000256" key="1">
    <source>
        <dbReference type="ARBA" id="ARBA00023015"/>
    </source>
</evidence>
<dbReference type="PROSITE" id="PS50995">
    <property type="entry name" value="HTH_MARR_2"/>
    <property type="match status" value="1"/>
</dbReference>
<keyword evidence="3" id="KW-0804">Transcription</keyword>
<dbReference type="GO" id="GO:0003700">
    <property type="term" value="F:DNA-binding transcription factor activity"/>
    <property type="evidence" value="ECO:0007669"/>
    <property type="project" value="InterPro"/>
</dbReference>
<reference evidence="5 6" key="1">
    <citation type="submission" date="2018-09" db="EMBL/GenBank/DDBJ databases">
        <title>Paenibacillus aracenensis nov. sp. isolated from a cave in southern Spain.</title>
        <authorList>
            <person name="Jurado V."/>
            <person name="Gutierrez-Patricio S."/>
            <person name="Gonzalez-Pimentel J.L."/>
            <person name="Miller A.Z."/>
            <person name="Laiz L."/>
            <person name="Saiz-Jimenez C."/>
        </authorList>
    </citation>
    <scope>NUCLEOTIDE SEQUENCE [LARGE SCALE GENOMIC DNA]</scope>
    <source>
        <strain evidence="5 6">JCM 19203</strain>
    </source>
</reference>
<feature type="domain" description="HTH marR-type" evidence="4">
    <location>
        <begin position="136"/>
        <end position="269"/>
    </location>
</feature>
<keyword evidence="2" id="KW-0238">DNA-binding</keyword>
<sequence length="270" mass="30489">MDAIVSTATRLFLIESGFPRNYRTPCHCCFLKSVYLDCELILLPFYLIITDLVLLPNFKQLLIGQDYLFVASITITLAKETTSYAPLCSSRLENPILTAALARFTFIIVKHLTKCLEEGEFRLKDLQQYVIDLPLHNQVFFALVETTAQLVDVSESYWQAQGVNGARIRILVELMKDGGTLLPSKLAQKIGVTKANISLLLGPLEKDGLIRREPHLRDGRKSVITITGQGQSLLLQHLPRNRERIAERMSVLDEAELNQLQALLQKLKRA</sequence>
<name>A0A3A6PCC9_9BACL</name>
<evidence type="ECO:0000313" key="5">
    <source>
        <dbReference type="EMBL" id="RJX37995.1"/>
    </source>
</evidence>
<dbReference type="PANTHER" id="PTHR33164:SF43">
    <property type="entry name" value="HTH-TYPE TRANSCRIPTIONAL REPRESSOR YETL"/>
    <property type="match status" value="1"/>
</dbReference>
<dbReference type="SUPFAM" id="SSF46785">
    <property type="entry name" value="Winged helix' DNA-binding domain"/>
    <property type="match status" value="1"/>
</dbReference>
<dbReference type="PRINTS" id="PR00598">
    <property type="entry name" value="HTHMARR"/>
</dbReference>
<dbReference type="PANTHER" id="PTHR33164">
    <property type="entry name" value="TRANSCRIPTIONAL REGULATOR, MARR FAMILY"/>
    <property type="match status" value="1"/>
</dbReference>
<evidence type="ECO:0000313" key="6">
    <source>
        <dbReference type="Proteomes" id="UP000267798"/>
    </source>
</evidence>
<keyword evidence="6" id="KW-1185">Reference proteome</keyword>
<organism evidence="5 6">
    <name type="scientific">Paenibacillus pinisoli</name>
    <dbReference type="NCBI Taxonomy" id="1276110"/>
    <lineage>
        <taxon>Bacteria</taxon>
        <taxon>Bacillati</taxon>
        <taxon>Bacillota</taxon>
        <taxon>Bacilli</taxon>
        <taxon>Bacillales</taxon>
        <taxon>Paenibacillaceae</taxon>
        <taxon>Paenibacillus</taxon>
    </lineage>
</organism>
<dbReference type="InterPro" id="IPR023187">
    <property type="entry name" value="Tscrpt_reg_MarR-type_CS"/>
</dbReference>
<dbReference type="AlphaFoldDB" id="A0A3A6PCC9"/>
<dbReference type="PROSITE" id="PS01117">
    <property type="entry name" value="HTH_MARR_1"/>
    <property type="match status" value="1"/>
</dbReference>
<dbReference type="EMBL" id="QXQB01000004">
    <property type="protein sequence ID" value="RJX37995.1"/>
    <property type="molecule type" value="Genomic_DNA"/>
</dbReference>
<dbReference type="InterPro" id="IPR036390">
    <property type="entry name" value="WH_DNA-bd_sf"/>
</dbReference>
<dbReference type="OrthoDB" id="582199at2"/>
<accession>A0A3A6PCC9</accession>
<dbReference type="Proteomes" id="UP000267798">
    <property type="component" value="Unassembled WGS sequence"/>
</dbReference>
<dbReference type="InterPro" id="IPR036388">
    <property type="entry name" value="WH-like_DNA-bd_sf"/>
</dbReference>
<keyword evidence="1" id="KW-0805">Transcription regulation</keyword>
<dbReference type="GO" id="GO:0003677">
    <property type="term" value="F:DNA binding"/>
    <property type="evidence" value="ECO:0007669"/>
    <property type="project" value="UniProtKB-KW"/>
</dbReference>
<dbReference type="InterPro" id="IPR000835">
    <property type="entry name" value="HTH_MarR-typ"/>
</dbReference>
<evidence type="ECO:0000256" key="3">
    <source>
        <dbReference type="ARBA" id="ARBA00023163"/>
    </source>
</evidence>
<comment type="caution">
    <text evidence="5">The sequence shown here is derived from an EMBL/GenBank/DDBJ whole genome shotgun (WGS) entry which is preliminary data.</text>
</comment>
<dbReference type="SMART" id="SM00347">
    <property type="entry name" value="HTH_MARR"/>
    <property type="match status" value="1"/>
</dbReference>
<evidence type="ECO:0000259" key="4">
    <source>
        <dbReference type="PROSITE" id="PS50995"/>
    </source>
</evidence>
<dbReference type="InterPro" id="IPR011991">
    <property type="entry name" value="ArsR-like_HTH"/>
</dbReference>